<name>A0A7C9HFH1_9BACT</name>
<dbReference type="Proteomes" id="UP000482295">
    <property type="component" value="Unassembled WGS sequence"/>
</dbReference>
<dbReference type="EMBL" id="VVIQ01000019">
    <property type="protein sequence ID" value="MUL28949.1"/>
    <property type="molecule type" value="Genomic_DNA"/>
</dbReference>
<organism evidence="1 2">
    <name type="scientific">Prevotella vespertina</name>
    <dbReference type="NCBI Taxonomy" id="2608404"/>
    <lineage>
        <taxon>Bacteria</taxon>
        <taxon>Pseudomonadati</taxon>
        <taxon>Bacteroidota</taxon>
        <taxon>Bacteroidia</taxon>
        <taxon>Bacteroidales</taxon>
        <taxon>Prevotellaceae</taxon>
        <taxon>Prevotella</taxon>
    </lineage>
</organism>
<dbReference type="AlphaFoldDB" id="A0A7C9HFH1"/>
<sequence length="177" mass="21389">MGIQHYPYHFVKKVIEPWDGPQGFLLYKYLYSFKSPKSLQTYWVWIEVYRHHFYAVKFHLKTHRDSDKKYNVMTGLDEPRECIYTCMAIMKEIADKDSCASFGFIGANRIDEQEKNTSRFRVYRRYTLTLFGHNEYEHLFNIEKSAYLLVNKKEMEKNPQLITDIVNGFKELYPYFD</sequence>
<reference evidence="1 2" key="1">
    <citation type="submission" date="2019-09" db="EMBL/GenBank/DDBJ databases">
        <title>Prevotella A2879 sp. nov., isolated from an abscess of a patient.</title>
        <authorList>
            <person name="Buhl M."/>
            <person name="Oberhettinger P."/>
        </authorList>
    </citation>
    <scope>NUCLEOTIDE SEQUENCE [LARGE SCALE GENOMIC DNA]</scope>
    <source>
        <strain evidence="1 2">A2879</strain>
    </source>
</reference>
<evidence type="ECO:0000313" key="2">
    <source>
        <dbReference type="Proteomes" id="UP000482295"/>
    </source>
</evidence>
<proteinExistence type="predicted"/>
<comment type="caution">
    <text evidence="1">The sequence shown here is derived from an EMBL/GenBank/DDBJ whole genome shotgun (WGS) entry which is preliminary data.</text>
</comment>
<evidence type="ECO:0000313" key="1">
    <source>
        <dbReference type="EMBL" id="MUL28949.1"/>
    </source>
</evidence>
<gene>
    <name evidence="1" type="ORF">F0475_11775</name>
</gene>
<accession>A0A7C9HFH1</accession>
<protein>
    <submittedName>
        <fullName evidence="1">Uncharacterized protein</fullName>
    </submittedName>
</protein>
<keyword evidence="2" id="KW-1185">Reference proteome</keyword>
<dbReference type="RefSeq" id="WP_155716754.1">
    <property type="nucleotide sequence ID" value="NZ_VVIQ01000019.1"/>
</dbReference>